<dbReference type="Pfam" id="PF07686">
    <property type="entry name" value="V-set"/>
    <property type="match status" value="1"/>
</dbReference>
<comment type="subcellular location">
    <subcellularLocation>
        <location evidence="1">Cell membrane</location>
    </subcellularLocation>
</comment>
<evidence type="ECO:0000313" key="10">
    <source>
        <dbReference type="EMBL" id="AIA56883.1"/>
    </source>
</evidence>
<dbReference type="PANTHER" id="PTHR19433">
    <property type="entry name" value="T-CELL RECEPTOR ALPHA CHAIN V REGION-RELATED"/>
    <property type="match status" value="1"/>
</dbReference>
<reference evidence="10" key="1">
    <citation type="submission" date="2014-03" db="EMBL/GenBank/DDBJ databases">
        <title>Identification, comparative analysis, functional domains and differential expression pattern of three typical novel immune-type inhibitory receptors from miiuy croaker, Miichthys miiuy.</title>
        <authorList>
            <person name="Xu T.J."/>
            <person name="Wang R.X."/>
            <person name="Meng F.Q."/>
        </authorList>
    </citation>
    <scope>NUCLEOTIDE SEQUENCE</scope>
</reference>
<keyword evidence="8" id="KW-0812">Transmembrane</keyword>
<evidence type="ECO:0000256" key="8">
    <source>
        <dbReference type="SAM" id="Phobius"/>
    </source>
</evidence>
<protein>
    <submittedName>
        <fullName evidence="10">Novel immune-type receptor 18</fullName>
    </submittedName>
</protein>
<dbReference type="InterPro" id="IPR013106">
    <property type="entry name" value="Ig_V-set"/>
</dbReference>
<dbReference type="InterPro" id="IPR003599">
    <property type="entry name" value="Ig_sub"/>
</dbReference>
<keyword evidence="7" id="KW-0325">Glycoprotein</keyword>
<feature type="non-terminal residue" evidence="10">
    <location>
        <position position="1"/>
    </location>
</feature>
<evidence type="ECO:0000256" key="5">
    <source>
        <dbReference type="ARBA" id="ARBA00023136"/>
    </source>
</evidence>
<evidence type="ECO:0000256" key="4">
    <source>
        <dbReference type="ARBA" id="ARBA00022859"/>
    </source>
</evidence>
<dbReference type="InterPro" id="IPR036179">
    <property type="entry name" value="Ig-like_dom_sf"/>
</dbReference>
<keyword evidence="8" id="KW-1133">Transmembrane helix</keyword>
<evidence type="ECO:0000256" key="1">
    <source>
        <dbReference type="ARBA" id="ARBA00004236"/>
    </source>
</evidence>
<dbReference type="GO" id="GO:0009617">
    <property type="term" value="P:response to bacterium"/>
    <property type="evidence" value="ECO:0007669"/>
    <property type="project" value="TreeGrafter"/>
</dbReference>
<name>A0A059ZZM8_MIIMI</name>
<dbReference type="SMART" id="SM00406">
    <property type="entry name" value="IGv"/>
    <property type="match status" value="1"/>
</dbReference>
<dbReference type="EMBL" id="KJ575098">
    <property type="protein sequence ID" value="AIA56883.1"/>
    <property type="molecule type" value="Genomic_DNA"/>
</dbReference>
<keyword evidence="3" id="KW-0732">Signal</keyword>
<sequence>KATQHANVGESLTLKCFYGYNGTSTIYWYRQSVGEEPRLISTRCVFNKNVSFHNKFMNPRSSMNTETGKNHLKITDLCTSDSATYYCGRRSFINIEFAAEIFVSVKGSVTSAQPLNKNALFGDETKLDIELFSLVLVYFLSGTLAFITMSVLLVYL</sequence>
<evidence type="ECO:0000256" key="3">
    <source>
        <dbReference type="ARBA" id="ARBA00022729"/>
    </source>
</evidence>
<evidence type="ECO:0000256" key="6">
    <source>
        <dbReference type="ARBA" id="ARBA00023157"/>
    </source>
</evidence>
<dbReference type="PROSITE" id="PS50835">
    <property type="entry name" value="IG_LIKE"/>
    <property type="match status" value="1"/>
</dbReference>
<evidence type="ECO:0000256" key="7">
    <source>
        <dbReference type="ARBA" id="ARBA00023180"/>
    </source>
</evidence>
<dbReference type="SUPFAM" id="SSF48726">
    <property type="entry name" value="Immunoglobulin"/>
    <property type="match status" value="1"/>
</dbReference>
<dbReference type="InterPro" id="IPR007110">
    <property type="entry name" value="Ig-like_dom"/>
</dbReference>
<keyword evidence="6" id="KW-1015">Disulfide bond</keyword>
<keyword evidence="10" id="KW-0675">Receptor</keyword>
<feature type="transmembrane region" description="Helical" evidence="8">
    <location>
        <begin position="131"/>
        <end position="155"/>
    </location>
</feature>
<dbReference type="GO" id="GO:0005886">
    <property type="term" value="C:plasma membrane"/>
    <property type="evidence" value="ECO:0007669"/>
    <property type="project" value="UniProtKB-SubCell"/>
</dbReference>
<accession>A0A059ZZM8</accession>
<dbReference type="GO" id="GO:0002376">
    <property type="term" value="P:immune system process"/>
    <property type="evidence" value="ECO:0007669"/>
    <property type="project" value="UniProtKB-KW"/>
</dbReference>
<keyword evidence="4" id="KW-0391">Immunity</keyword>
<evidence type="ECO:0000256" key="2">
    <source>
        <dbReference type="ARBA" id="ARBA00022475"/>
    </source>
</evidence>
<dbReference type="AlphaFoldDB" id="A0A059ZZM8"/>
<evidence type="ECO:0000259" key="9">
    <source>
        <dbReference type="PROSITE" id="PS50835"/>
    </source>
</evidence>
<dbReference type="PANTHER" id="PTHR19433:SF127">
    <property type="entry name" value="NITR9"/>
    <property type="match status" value="1"/>
</dbReference>
<dbReference type="Gene3D" id="2.60.40.10">
    <property type="entry name" value="Immunoglobulins"/>
    <property type="match status" value="1"/>
</dbReference>
<dbReference type="SMART" id="SM00409">
    <property type="entry name" value="IG"/>
    <property type="match status" value="1"/>
</dbReference>
<dbReference type="InterPro" id="IPR052051">
    <property type="entry name" value="TCR_complex_component"/>
</dbReference>
<keyword evidence="2" id="KW-1003">Cell membrane</keyword>
<proteinExistence type="predicted"/>
<organism evidence="10">
    <name type="scientific">Miichthys miiuy</name>
    <name type="common">Mi-iuy croaker</name>
    <name type="synonym">Sciaena miiuy</name>
    <dbReference type="NCBI Taxonomy" id="240162"/>
    <lineage>
        <taxon>Eukaryota</taxon>
        <taxon>Metazoa</taxon>
        <taxon>Chordata</taxon>
        <taxon>Craniata</taxon>
        <taxon>Vertebrata</taxon>
        <taxon>Euteleostomi</taxon>
        <taxon>Actinopterygii</taxon>
        <taxon>Neopterygii</taxon>
        <taxon>Teleostei</taxon>
        <taxon>Neoteleostei</taxon>
        <taxon>Acanthomorphata</taxon>
        <taxon>Eupercaria</taxon>
        <taxon>Sciaenidae</taxon>
        <taxon>Miichthys</taxon>
    </lineage>
</organism>
<dbReference type="InterPro" id="IPR013783">
    <property type="entry name" value="Ig-like_fold"/>
</dbReference>
<feature type="non-terminal residue" evidence="10">
    <location>
        <position position="156"/>
    </location>
</feature>
<feature type="domain" description="Ig-like" evidence="9">
    <location>
        <begin position="1"/>
        <end position="87"/>
    </location>
</feature>
<keyword evidence="5 8" id="KW-0472">Membrane</keyword>